<dbReference type="EMBL" id="CP001739">
    <property type="protein sequence ID" value="ACZ07403.1"/>
    <property type="molecule type" value="Genomic_DNA"/>
</dbReference>
<accession>D1AN27</accession>
<dbReference type="eggNOG" id="ENOG502ZQ9U">
    <property type="taxonomic scope" value="Bacteria"/>
</dbReference>
<dbReference type="Proteomes" id="UP000000845">
    <property type="component" value="Chromosome"/>
</dbReference>
<protein>
    <submittedName>
        <fullName evidence="3">Uncharacterized protein</fullName>
    </submittedName>
</protein>
<evidence type="ECO:0000256" key="1">
    <source>
        <dbReference type="SAM" id="Coils"/>
    </source>
</evidence>
<evidence type="ECO:0000256" key="2">
    <source>
        <dbReference type="SAM" id="Phobius"/>
    </source>
</evidence>
<feature type="transmembrane region" description="Helical" evidence="2">
    <location>
        <begin position="63"/>
        <end position="80"/>
    </location>
</feature>
<keyword evidence="1" id="KW-0175">Coiled coil</keyword>
<dbReference type="KEGG" id="str:Sterm_0529"/>
<keyword evidence="2" id="KW-0472">Membrane</keyword>
<evidence type="ECO:0000313" key="4">
    <source>
        <dbReference type="Proteomes" id="UP000000845"/>
    </source>
</evidence>
<evidence type="ECO:0000313" key="3">
    <source>
        <dbReference type="EMBL" id="ACZ07403.1"/>
    </source>
</evidence>
<feature type="coiled-coil region" evidence="1">
    <location>
        <begin position="239"/>
        <end position="266"/>
    </location>
</feature>
<name>D1AN27_SEBTE</name>
<reference evidence="4" key="1">
    <citation type="submission" date="2009-09" db="EMBL/GenBank/DDBJ databases">
        <title>The complete chromosome of Sebaldella termitidis ATCC 33386.</title>
        <authorList>
            <consortium name="US DOE Joint Genome Institute (JGI-PGF)"/>
            <person name="Lucas S."/>
            <person name="Copeland A."/>
            <person name="Lapidus A."/>
            <person name="Glavina del Rio T."/>
            <person name="Dalin E."/>
            <person name="Tice H."/>
            <person name="Bruce D."/>
            <person name="Goodwin L."/>
            <person name="Pitluck S."/>
            <person name="Kyrpides N."/>
            <person name="Mavromatis K."/>
            <person name="Ivanova N."/>
            <person name="Mikhailova N."/>
            <person name="Sims D."/>
            <person name="Meincke L."/>
            <person name="Brettin T."/>
            <person name="Detter J.C."/>
            <person name="Han C."/>
            <person name="Larimer F."/>
            <person name="Land M."/>
            <person name="Hauser L."/>
            <person name="Markowitz V."/>
            <person name="Cheng J.F."/>
            <person name="Hugenholtz P."/>
            <person name="Woyke T."/>
            <person name="Wu D."/>
            <person name="Eisen J.A."/>
        </authorList>
    </citation>
    <scope>NUCLEOTIDE SEQUENCE [LARGE SCALE GENOMIC DNA]</scope>
    <source>
        <strain evidence="4">ATCC 33386 / NCTC 11300</strain>
    </source>
</reference>
<dbReference type="AlphaFoldDB" id="D1AN27"/>
<keyword evidence="4" id="KW-1185">Reference proteome</keyword>
<gene>
    <name evidence="3" type="ordered locus">Sterm_0529</name>
</gene>
<keyword evidence="2" id="KW-0812">Transmembrane</keyword>
<dbReference type="HOGENOM" id="CLU_672480_0_0_0"/>
<reference evidence="3 4" key="2">
    <citation type="journal article" date="2010" name="Stand. Genomic Sci.">
        <title>Complete genome sequence of Sebaldella termitidis type strain (NCTC 11300).</title>
        <authorList>
            <person name="Harmon-Smith M."/>
            <person name="Celia L."/>
            <person name="Chertkov O."/>
            <person name="Lapidus A."/>
            <person name="Copeland A."/>
            <person name="Glavina Del Rio T."/>
            <person name="Nolan M."/>
            <person name="Lucas S."/>
            <person name="Tice H."/>
            <person name="Cheng J.F."/>
            <person name="Han C."/>
            <person name="Detter J.C."/>
            <person name="Bruce D."/>
            <person name="Goodwin L."/>
            <person name="Pitluck S."/>
            <person name="Pati A."/>
            <person name="Liolios K."/>
            <person name="Ivanova N."/>
            <person name="Mavromatis K."/>
            <person name="Mikhailova N."/>
            <person name="Chen A."/>
            <person name="Palaniappan K."/>
            <person name="Land M."/>
            <person name="Hauser L."/>
            <person name="Chang Y.J."/>
            <person name="Jeffries C.D."/>
            <person name="Brettin T."/>
            <person name="Goker M."/>
            <person name="Beck B."/>
            <person name="Bristow J."/>
            <person name="Eisen J.A."/>
            <person name="Markowitz V."/>
            <person name="Hugenholtz P."/>
            <person name="Kyrpides N.C."/>
            <person name="Klenk H.P."/>
            <person name="Chen F."/>
        </authorList>
    </citation>
    <scope>NUCLEOTIDE SEQUENCE [LARGE SCALE GENOMIC DNA]</scope>
    <source>
        <strain evidence="4">ATCC 33386 / NCTC 11300</strain>
    </source>
</reference>
<organism evidence="3 4">
    <name type="scientific">Sebaldella termitidis (strain ATCC 33386 / NCTC 11300)</name>
    <dbReference type="NCBI Taxonomy" id="526218"/>
    <lineage>
        <taxon>Bacteria</taxon>
        <taxon>Fusobacteriati</taxon>
        <taxon>Fusobacteriota</taxon>
        <taxon>Fusobacteriia</taxon>
        <taxon>Fusobacteriales</taxon>
        <taxon>Leptotrichiaceae</taxon>
        <taxon>Sebaldella</taxon>
    </lineage>
</organism>
<dbReference type="InterPro" id="IPR024291">
    <property type="entry name" value="DUF3829"/>
</dbReference>
<keyword evidence="2" id="KW-1133">Transmembrane helix</keyword>
<proteinExistence type="predicted"/>
<sequence>MGIFDFFKRKTDIEEYYEKREKEKRRERYRNFNNYTEIPRKNTKLYERNETDKISRSFKKKRLIAFLIITGIALFLLNTFRYESYYAEDYDFVLMEQGKTCKLNDNIYMGKDRLTGRVYINADELWKIFKIEEFEYEAVRDKDFKWEYFDEEPVRITVSSNKKKATLNYISKRKILYADQKIFSVWSCPDITDINNCRIQKRYGVSYNELKKEFYMTLDIKADKKKKIIYFIKNDNGSWKKANKEMEKMRKKKAAEEKKYNNYIRLYDRLEFYSEDFDYYFSGAGREEKFTDKYKRIRFRLDQNYINKLENTVKEEPEIPEADIAAKNLVLVLNELLILFDKTKSYYKNAEYLNDGYEGAQKLHTEILEGSERYKASVCDFRRILEKNGMQEVTESWYNNVEEYKIDCY</sequence>
<dbReference type="RefSeq" id="WP_012860001.1">
    <property type="nucleotide sequence ID" value="NC_013517.1"/>
</dbReference>
<dbReference type="Pfam" id="PF12889">
    <property type="entry name" value="DUF3829"/>
    <property type="match status" value="1"/>
</dbReference>